<evidence type="ECO:0000256" key="2">
    <source>
        <dbReference type="ARBA" id="ARBA00023015"/>
    </source>
</evidence>
<dbReference type="InterPro" id="IPR001138">
    <property type="entry name" value="Zn2Cys6_DnaBD"/>
</dbReference>
<comment type="subcellular location">
    <subcellularLocation>
        <location evidence="1">Nucleus</location>
    </subcellularLocation>
</comment>
<gene>
    <name evidence="8" type="ORF">PENSTE_c015G01739</name>
</gene>
<dbReference type="GO" id="GO:0008270">
    <property type="term" value="F:zinc ion binding"/>
    <property type="evidence" value="ECO:0007669"/>
    <property type="project" value="InterPro"/>
</dbReference>
<keyword evidence="3" id="KW-0238">DNA-binding</keyword>
<keyword evidence="4" id="KW-0804">Transcription</keyword>
<sequence length="587" mass="66438">MPASVSDNTGRVKTCENCVRAKIRCSRASNSQSCDRCLRLKKDCFFRPTKIRNHDKRATSRIGQLEHKVDQILGQINNKSIESPQRVLPSPQSEACDSTSPQHPCDVIGKGLITHEEANRMLDRFHETIPYFPYVQLPKKVRSEGLRTEKPFLLLSILLVTSFQDVPLHLALEEVSASYLGSTVLQGCHELPLDTIQGLLVTISGSKKKLHLMRFSAYLYLANSIIRETRMNYPTKMRAVRETLDVMNDDEPPANSISTQNEEMRALIGCFLLDACHSVVSQRTASIPWSSFIDSCASKLSREGEFPTDQYLIGQVRLQHLLERVDPLIKRGFGEGQVKAQDVEAIIRSLKSEANECKAQLSLSASRDVTIGLQSHSFEIHLYQTTLFDVFPSSTESIDQTTALFRIDTLCHGLAAARQFINFYMALPRGIEKNYSYFHWISSGFCLAASCKLALASLEPSVRYHEQVNGLRETLNMQDELQNLVQRMDILDKECKGGKWEEHEIFFYRQWIQNLSEWFEGQYRLAHSDSAGPNDNGMAFATTGISENNIYEEADPGFSWLDLHDVTIEEMLNAWLGPGGLPTYPRR</sequence>
<feature type="domain" description="Zn(2)-C6 fungal-type" evidence="7">
    <location>
        <begin position="14"/>
        <end position="46"/>
    </location>
</feature>
<keyword evidence="5" id="KW-0539">Nucleus</keyword>
<evidence type="ECO:0000256" key="1">
    <source>
        <dbReference type="ARBA" id="ARBA00004123"/>
    </source>
</evidence>
<name>A0A1V6SZK3_9EURO</name>
<dbReference type="OrthoDB" id="5226580at2759"/>
<feature type="compositionally biased region" description="Polar residues" evidence="6">
    <location>
        <begin position="90"/>
        <end position="102"/>
    </location>
</feature>
<evidence type="ECO:0000256" key="5">
    <source>
        <dbReference type="ARBA" id="ARBA00023242"/>
    </source>
</evidence>
<dbReference type="EMBL" id="MLKD01000015">
    <property type="protein sequence ID" value="OQE19422.1"/>
    <property type="molecule type" value="Genomic_DNA"/>
</dbReference>
<dbReference type="Gene3D" id="4.10.240.10">
    <property type="entry name" value="Zn(2)-C6 fungal-type DNA-binding domain"/>
    <property type="match status" value="1"/>
</dbReference>
<evidence type="ECO:0000256" key="3">
    <source>
        <dbReference type="ARBA" id="ARBA00023125"/>
    </source>
</evidence>
<dbReference type="SUPFAM" id="SSF57701">
    <property type="entry name" value="Zn2/Cys6 DNA-binding domain"/>
    <property type="match status" value="1"/>
</dbReference>
<keyword evidence="9" id="KW-1185">Reference proteome</keyword>
<dbReference type="PROSITE" id="PS50048">
    <property type="entry name" value="ZN2_CY6_FUNGAL_2"/>
    <property type="match status" value="1"/>
</dbReference>
<dbReference type="InterPro" id="IPR051089">
    <property type="entry name" value="prtT"/>
</dbReference>
<evidence type="ECO:0000256" key="4">
    <source>
        <dbReference type="ARBA" id="ARBA00023163"/>
    </source>
</evidence>
<dbReference type="InterPro" id="IPR036864">
    <property type="entry name" value="Zn2-C6_fun-type_DNA-bd_sf"/>
</dbReference>
<accession>A0A1V6SZK3</accession>
<organism evidence="8 9">
    <name type="scientific">Penicillium steckii</name>
    <dbReference type="NCBI Taxonomy" id="303698"/>
    <lineage>
        <taxon>Eukaryota</taxon>
        <taxon>Fungi</taxon>
        <taxon>Dikarya</taxon>
        <taxon>Ascomycota</taxon>
        <taxon>Pezizomycotina</taxon>
        <taxon>Eurotiomycetes</taxon>
        <taxon>Eurotiomycetidae</taxon>
        <taxon>Eurotiales</taxon>
        <taxon>Aspergillaceae</taxon>
        <taxon>Penicillium</taxon>
    </lineage>
</organism>
<dbReference type="GO" id="GO:0000981">
    <property type="term" value="F:DNA-binding transcription factor activity, RNA polymerase II-specific"/>
    <property type="evidence" value="ECO:0007669"/>
    <property type="project" value="InterPro"/>
</dbReference>
<keyword evidence="2" id="KW-0805">Transcription regulation</keyword>
<dbReference type="Proteomes" id="UP000191285">
    <property type="component" value="Unassembled WGS sequence"/>
</dbReference>
<dbReference type="GO" id="GO:0005634">
    <property type="term" value="C:nucleus"/>
    <property type="evidence" value="ECO:0007669"/>
    <property type="project" value="UniProtKB-SubCell"/>
</dbReference>
<protein>
    <recommendedName>
        <fullName evidence="7">Zn(2)-C6 fungal-type domain-containing protein</fullName>
    </recommendedName>
</protein>
<dbReference type="PANTHER" id="PTHR31845:SF37">
    <property type="entry name" value="TRANSCRIPTION FACTOR DOMAIN-CONTAINING PROTEIN"/>
    <property type="match status" value="1"/>
</dbReference>
<feature type="region of interest" description="Disordered" evidence="6">
    <location>
        <begin position="83"/>
        <end position="102"/>
    </location>
</feature>
<comment type="caution">
    <text evidence="8">The sequence shown here is derived from an EMBL/GenBank/DDBJ whole genome shotgun (WGS) entry which is preliminary data.</text>
</comment>
<reference evidence="9" key="1">
    <citation type="journal article" date="2017" name="Nat. Microbiol.">
        <title>Global analysis of biosynthetic gene clusters reveals vast potential of secondary metabolite production in Penicillium species.</title>
        <authorList>
            <person name="Nielsen J.C."/>
            <person name="Grijseels S."/>
            <person name="Prigent S."/>
            <person name="Ji B."/>
            <person name="Dainat J."/>
            <person name="Nielsen K.F."/>
            <person name="Frisvad J.C."/>
            <person name="Workman M."/>
            <person name="Nielsen J."/>
        </authorList>
    </citation>
    <scope>NUCLEOTIDE SEQUENCE [LARGE SCALE GENOMIC DNA]</scope>
    <source>
        <strain evidence="9">IBT 24891</strain>
    </source>
</reference>
<evidence type="ECO:0000259" key="7">
    <source>
        <dbReference type="PROSITE" id="PS50048"/>
    </source>
</evidence>
<dbReference type="STRING" id="303698.A0A1V6SZK3"/>
<dbReference type="AlphaFoldDB" id="A0A1V6SZK3"/>
<evidence type="ECO:0000313" key="9">
    <source>
        <dbReference type="Proteomes" id="UP000191285"/>
    </source>
</evidence>
<proteinExistence type="predicted"/>
<dbReference type="CDD" id="cd12148">
    <property type="entry name" value="fungal_TF_MHR"/>
    <property type="match status" value="1"/>
</dbReference>
<evidence type="ECO:0000313" key="8">
    <source>
        <dbReference type="EMBL" id="OQE19422.1"/>
    </source>
</evidence>
<dbReference type="PANTHER" id="PTHR31845">
    <property type="entry name" value="FINGER DOMAIN PROTEIN, PUTATIVE-RELATED"/>
    <property type="match status" value="1"/>
</dbReference>
<dbReference type="GO" id="GO:0000976">
    <property type="term" value="F:transcription cis-regulatory region binding"/>
    <property type="evidence" value="ECO:0007669"/>
    <property type="project" value="TreeGrafter"/>
</dbReference>
<evidence type="ECO:0000256" key="6">
    <source>
        <dbReference type="SAM" id="MobiDB-lite"/>
    </source>
</evidence>